<organism evidence="1 2">
    <name type="scientific">Polarella glacialis</name>
    <name type="common">Dinoflagellate</name>
    <dbReference type="NCBI Taxonomy" id="89957"/>
    <lineage>
        <taxon>Eukaryota</taxon>
        <taxon>Sar</taxon>
        <taxon>Alveolata</taxon>
        <taxon>Dinophyceae</taxon>
        <taxon>Suessiales</taxon>
        <taxon>Suessiaceae</taxon>
        <taxon>Polarella</taxon>
    </lineage>
</organism>
<feature type="non-terminal residue" evidence="1">
    <location>
        <position position="112"/>
    </location>
</feature>
<gene>
    <name evidence="1" type="ORF">PGLA2088_LOCUS49930</name>
</gene>
<protein>
    <submittedName>
        <fullName evidence="1">Uncharacterized protein</fullName>
    </submittedName>
</protein>
<feature type="non-terminal residue" evidence="1">
    <location>
        <position position="1"/>
    </location>
</feature>
<proteinExistence type="predicted"/>
<comment type="caution">
    <text evidence="1">The sequence shown here is derived from an EMBL/GenBank/DDBJ whole genome shotgun (WGS) entry which is preliminary data.</text>
</comment>
<dbReference type="Proteomes" id="UP000626109">
    <property type="component" value="Unassembled WGS sequence"/>
</dbReference>
<dbReference type="AlphaFoldDB" id="A0A813M0I5"/>
<reference evidence="1" key="1">
    <citation type="submission" date="2021-02" db="EMBL/GenBank/DDBJ databases">
        <authorList>
            <person name="Dougan E. K."/>
            <person name="Rhodes N."/>
            <person name="Thang M."/>
            <person name="Chan C."/>
        </authorList>
    </citation>
    <scope>NUCLEOTIDE SEQUENCE</scope>
</reference>
<evidence type="ECO:0000313" key="1">
    <source>
        <dbReference type="EMBL" id="CAE8740204.1"/>
    </source>
</evidence>
<evidence type="ECO:0000313" key="2">
    <source>
        <dbReference type="Proteomes" id="UP000626109"/>
    </source>
</evidence>
<accession>A0A813M0I5</accession>
<sequence length="112" mass="12253">VGDFIDDHESLSCNGILVGWRQMSARYPLMNPPNKFAPEEWFADSGDEFIIFRKCDEMGSLQACPVEPEPPVELLTEIFDVGAAATGKTDADVTHLPGTPDLLEAEFPVAVD</sequence>
<name>A0A813M0I5_POLGL</name>
<dbReference type="EMBL" id="CAJNNW010037232">
    <property type="protein sequence ID" value="CAE8740204.1"/>
    <property type="molecule type" value="Genomic_DNA"/>
</dbReference>